<evidence type="ECO:0000256" key="5">
    <source>
        <dbReference type="ARBA" id="ARBA00022759"/>
    </source>
</evidence>
<evidence type="ECO:0000256" key="14">
    <source>
        <dbReference type="NCBIfam" id="TIGR00228"/>
    </source>
</evidence>
<comment type="catalytic activity">
    <reaction evidence="12 13">
        <text>Endonucleolytic cleavage at a junction such as a reciprocal single-stranded crossover between two homologous DNA duplexes (Holliday junction).</text>
        <dbReference type="EC" id="3.1.21.10"/>
    </reaction>
</comment>
<dbReference type="RefSeq" id="WP_206044926.1">
    <property type="nucleotide sequence ID" value="NZ_AQQV01000003.1"/>
</dbReference>
<keyword evidence="2 13" id="KW-0963">Cytoplasm</keyword>
<evidence type="ECO:0000256" key="6">
    <source>
        <dbReference type="ARBA" id="ARBA00022763"/>
    </source>
</evidence>
<evidence type="ECO:0000256" key="3">
    <source>
        <dbReference type="ARBA" id="ARBA00022722"/>
    </source>
</evidence>
<dbReference type="HAMAP" id="MF_00034">
    <property type="entry name" value="RuvC"/>
    <property type="match status" value="1"/>
</dbReference>
<gene>
    <name evidence="13 15" type="primary">ruvC</name>
    <name evidence="15" type="ORF">ATO7_13323</name>
</gene>
<keyword evidence="10 13" id="KW-0233">DNA recombination</keyword>
<feature type="active site" evidence="13">
    <location>
        <position position="142"/>
    </location>
</feature>
<evidence type="ECO:0000256" key="12">
    <source>
        <dbReference type="ARBA" id="ARBA00029354"/>
    </source>
</evidence>
<dbReference type="SUPFAM" id="SSF53098">
    <property type="entry name" value="Ribonuclease H-like"/>
    <property type="match status" value="1"/>
</dbReference>
<accession>A0A1Y1SCB0</accession>
<evidence type="ECO:0000313" key="16">
    <source>
        <dbReference type="Proteomes" id="UP000192342"/>
    </source>
</evidence>
<dbReference type="Proteomes" id="UP000192342">
    <property type="component" value="Unassembled WGS sequence"/>
</dbReference>
<dbReference type="GO" id="GO:0006281">
    <property type="term" value="P:DNA repair"/>
    <property type="evidence" value="ECO:0007669"/>
    <property type="project" value="UniProtKB-UniRule"/>
</dbReference>
<evidence type="ECO:0000313" key="15">
    <source>
        <dbReference type="EMBL" id="ORE86280.1"/>
    </source>
</evidence>
<dbReference type="PROSITE" id="PS01321">
    <property type="entry name" value="RUVC"/>
    <property type="match status" value="1"/>
</dbReference>
<dbReference type="GO" id="GO:0006310">
    <property type="term" value="P:DNA recombination"/>
    <property type="evidence" value="ECO:0007669"/>
    <property type="project" value="UniProtKB-UniRule"/>
</dbReference>
<dbReference type="AlphaFoldDB" id="A0A1Y1SCB0"/>
<dbReference type="PANTHER" id="PTHR30194:SF3">
    <property type="entry name" value="CROSSOVER JUNCTION ENDODEOXYRIBONUCLEASE RUVC"/>
    <property type="match status" value="1"/>
</dbReference>
<comment type="function">
    <text evidence="13">The RuvA-RuvB-RuvC complex processes Holliday junction (HJ) DNA during genetic recombination and DNA repair. Endonuclease that resolves HJ intermediates. Cleaves cruciform DNA by making single-stranded nicks across the HJ at symmetrical positions within the homologous arms, yielding a 5'-phosphate and a 3'-hydroxyl group; requires a central core of homology in the junction. The consensus cleavage sequence is 5'-(A/T)TT(C/G)-3'. Cleavage occurs on the 3'-side of the TT dinucleotide at the point of strand exchange. HJ branch migration catalyzed by RuvA-RuvB allows RuvC to scan DNA until it finds its consensus sequence, where it cleaves and resolves the cruciform DNA.</text>
</comment>
<dbReference type="PANTHER" id="PTHR30194">
    <property type="entry name" value="CROSSOVER JUNCTION ENDODEOXYRIBONUCLEASE RUVC"/>
    <property type="match status" value="1"/>
</dbReference>
<keyword evidence="16" id="KW-1185">Reference proteome</keyword>
<keyword evidence="6 13" id="KW-0227">DNA damage</keyword>
<keyword evidence="4 13" id="KW-0479">Metal-binding</keyword>
<dbReference type="Gene3D" id="3.30.420.10">
    <property type="entry name" value="Ribonuclease H-like superfamily/Ribonuclease H"/>
    <property type="match status" value="1"/>
</dbReference>
<proteinExistence type="inferred from homology"/>
<dbReference type="GO" id="GO:0048476">
    <property type="term" value="C:Holliday junction resolvase complex"/>
    <property type="evidence" value="ECO:0007669"/>
    <property type="project" value="UniProtKB-UniRule"/>
</dbReference>
<keyword evidence="7 13" id="KW-0378">Hydrolase</keyword>
<feature type="binding site" evidence="13">
    <location>
        <position position="142"/>
    </location>
    <ligand>
        <name>Mg(2+)</name>
        <dbReference type="ChEBI" id="CHEBI:18420"/>
        <label>1</label>
    </ligand>
</feature>
<dbReference type="CDD" id="cd16962">
    <property type="entry name" value="RuvC"/>
    <property type="match status" value="1"/>
</dbReference>
<comment type="subunit">
    <text evidence="13">Homodimer which binds Holliday junction (HJ) DNA. The HJ becomes 2-fold symmetrical on binding to RuvC with unstacked arms; it has a different conformation from HJ DNA in complex with RuvA. In the full resolvosome a probable DNA-RuvA(4)-RuvB(12)-RuvC(2) complex forms which resolves the HJ.</text>
</comment>
<keyword evidence="5 13" id="KW-0255">Endonuclease</keyword>
<dbReference type="Pfam" id="PF02075">
    <property type="entry name" value="RuvC"/>
    <property type="match status" value="1"/>
</dbReference>
<evidence type="ECO:0000256" key="1">
    <source>
        <dbReference type="ARBA" id="ARBA00009518"/>
    </source>
</evidence>
<name>A0A1Y1SCB0_9GAMM</name>
<comment type="similarity">
    <text evidence="1 13">Belongs to the RuvC family.</text>
</comment>
<evidence type="ECO:0000256" key="13">
    <source>
        <dbReference type="HAMAP-Rule" id="MF_00034"/>
    </source>
</evidence>
<keyword evidence="3 13" id="KW-0540">Nuclease</keyword>
<feature type="active site" evidence="13">
    <location>
        <position position="70"/>
    </location>
</feature>
<dbReference type="FunFam" id="3.30.420.10:FF:000002">
    <property type="entry name" value="Crossover junction endodeoxyribonuclease RuvC"/>
    <property type="match status" value="1"/>
</dbReference>
<evidence type="ECO:0000256" key="9">
    <source>
        <dbReference type="ARBA" id="ARBA00023125"/>
    </source>
</evidence>
<dbReference type="InterPro" id="IPR012337">
    <property type="entry name" value="RNaseH-like_sf"/>
</dbReference>
<keyword evidence="8 13" id="KW-0460">Magnesium</keyword>
<organism evidence="15 16">
    <name type="scientific">Oceanococcus atlanticus</name>
    <dbReference type="NCBI Taxonomy" id="1317117"/>
    <lineage>
        <taxon>Bacteria</taxon>
        <taxon>Pseudomonadati</taxon>
        <taxon>Pseudomonadota</taxon>
        <taxon>Gammaproteobacteria</taxon>
        <taxon>Chromatiales</taxon>
        <taxon>Oceanococcaceae</taxon>
        <taxon>Oceanococcus</taxon>
    </lineage>
</organism>
<evidence type="ECO:0000256" key="11">
    <source>
        <dbReference type="ARBA" id="ARBA00023204"/>
    </source>
</evidence>
<dbReference type="InterPro" id="IPR036397">
    <property type="entry name" value="RNaseH_sf"/>
</dbReference>
<evidence type="ECO:0000256" key="8">
    <source>
        <dbReference type="ARBA" id="ARBA00022842"/>
    </source>
</evidence>
<dbReference type="GO" id="GO:0008821">
    <property type="term" value="F:crossover junction DNA endonuclease activity"/>
    <property type="evidence" value="ECO:0007669"/>
    <property type="project" value="UniProtKB-UniRule"/>
</dbReference>
<protein>
    <recommendedName>
        <fullName evidence="13 14">Crossover junction endodeoxyribonuclease RuvC</fullName>
        <ecNumber evidence="13 14">3.1.21.10</ecNumber>
    </recommendedName>
    <alternativeName>
        <fullName evidence="13">Holliday junction nuclease RuvC</fullName>
    </alternativeName>
    <alternativeName>
        <fullName evidence="13">Holliday junction resolvase RuvC</fullName>
    </alternativeName>
</protein>
<dbReference type="GO" id="GO:0000287">
    <property type="term" value="F:magnesium ion binding"/>
    <property type="evidence" value="ECO:0007669"/>
    <property type="project" value="UniProtKB-UniRule"/>
</dbReference>
<sequence>MSLPVRILGVDPGSVRTGFAIIDFHGQQFTHVHSGHLALGRGDMAQRLARIFQGLNDMIEQYQPQAAAVETVFVQKNVASAIKLGQARGAAIAAIACQQLSVAEYPPATVKQAIVGGGRADKQQINFMVQRLVALREAPQEDQADALAIAVCHAFHMRSQRRGIAR</sequence>
<feature type="active site" evidence="13">
    <location>
        <position position="11"/>
    </location>
</feature>
<comment type="subcellular location">
    <subcellularLocation>
        <location evidence="13">Cytoplasm</location>
    </subcellularLocation>
</comment>
<feature type="binding site" evidence="13">
    <location>
        <position position="11"/>
    </location>
    <ligand>
        <name>Mg(2+)</name>
        <dbReference type="ChEBI" id="CHEBI:18420"/>
        <label>1</label>
    </ligand>
</feature>
<dbReference type="InterPro" id="IPR002176">
    <property type="entry name" value="X-over_junc_endoDNase_RuvC"/>
</dbReference>
<comment type="cofactor">
    <cofactor evidence="13">
        <name>Mg(2+)</name>
        <dbReference type="ChEBI" id="CHEBI:18420"/>
    </cofactor>
    <text evidence="13">Binds 2 Mg(2+) ion per subunit.</text>
</comment>
<evidence type="ECO:0000256" key="7">
    <source>
        <dbReference type="ARBA" id="ARBA00022801"/>
    </source>
</evidence>
<comment type="caution">
    <text evidence="15">The sequence shown here is derived from an EMBL/GenBank/DDBJ whole genome shotgun (WGS) entry which is preliminary data.</text>
</comment>
<keyword evidence="11 13" id="KW-0234">DNA repair</keyword>
<evidence type="ECO:0000256" key="4">
    <source>
        <dbReference type="ARBA" id="ARBA00022723"/>
    </source>
</evidence>
<dbReference type="InterPro" id="IPR020563">
    <property type="entry name" value="X-over_junc_endoDNase_Mg_BS"/>
</dbReference>
<evidence type="ECO:0000256" key="10">
    <source>
        <dbReference type="ARBA" id="ARBA00023172"/>
    </source>
</evidence>
<reference evidence="15 16" key="1">
    <citation type="submission" date="2013-04" db="EMBL/GenBank/DDBJ databases">
        <title>Oceanococcus atlanticus 22II-S10r2 Genome Sequencing.</title>
        <authorList>
            <person name="Lai Q."/>
            <person name="Li G."/>
            <person name="Shao Z."/>
        </authorList>
    </citation>
    <scope>NUCLEOTIDE SEQUENCE [LARGE SCALE GENOMIC DNA]</scope>
    <source>
        <strain evidence="15 16">22II-S10r2</strain>
    </source>
</reference>
<dbReference type="EMBL" id="AQQV01000003">
    <property type="protein sequence ID" value="ORE86280.1"/>
    <property type="molecule type" value="Genomic_DNA"/>
</dbReference>
<evidence type="ECO:0000256" key="2">
    <source>
        <dbReference type="ARBA" id="ARBA00022490"/>
    </source>
</evidence>
<dbReference type="GO" id="GO:0005737">
    <property type="term" value="C:cytoplasm"/>
    <property type="evidence" value="ECO:0007669"/>
    <property type="project" value="UniProtKB-SubCell"/>
</dbReference>
<dbReference type="STRING" id="1317117.ATO7_13323"/>
<dbReference type="GO" id="GO:0003677">
    <property type="term" value="F:DNA binding"/>
    <property type="evidence" value="ECO:0007669"/>
    <property type="project" value="UniProtKB-KW"/>
</dbReference>
<dbReference type="PRINTS" id="PR00696">
    <property type="entry name" value="RSOLVASERUVC"/>
</dbReference>
<feature type="binding site" evidence="13">
    <location>
        <position position="70"/>
    </location>
    <ligand>
        <name>Mg(2+)</name>
        <dbReference type="ChEBI" id="CHEBI:18420"/>
        <label>2</label>
    </ligand>
</feature>
<keyword evidence="9 13" id="KW-0238">DNA-binding</keyword>
<dbReference type="NCBIfam" id="TIGR00228">
    <property type="entry name" value="ruvC"/>
    <property type="match status" value="1"/>
</dbReference>
<dbReference type="EC" id="3.1.21.10" evidence="13 14"/>